<reference evidence="3 4" key="1">
    <citation type="submission" date="2014-02" db="EMBL/GenBank/DDBJ databases">
        <authorList>
            <person name="Sibley D."/>
            <person name="Venepally P."/>
            <person name="Karamycheva S."/>
            <person name="Hadjithomas M."/>
            <person name="Khan A."/>
            <person name="Brunk B."/>
            <person name="Roos D."/>
            <person name="Caler E."/>
            <person name="Lorenzi H."/>
        </authorList>
    </citation>
    <scope>NUCLEOTIDE SEQUENCE [LARGE SCALE GENOMIC DNA]</scope>
    <source>
        <strain evidence="3 4">GAB2-2007-GAL-DOM2</strain>
    </source>
</reference>
<feature type="domain" description="SRS" evidence="2">
    <location>
        <begin position="318"/>
        <end position="424"/>
    </location>
</feature>
<dbReference type="EMBL" id="AHZU02001224">
    <property type="protein sequence ID" value="KFG34707.1"/>
    <property type="molecule type" value="Genomic_DNA"/>
</dbReference>
<comment type="caution">
    <text evidence="3">The sequence shown here is derived from an EMBL/GenBank/DDBJ whole genome shotgun (WGS) entry which is preliminary data.</text>
</comment>
<sequence>MKRQRPLKTISVFFVFCLGLASAPSSIVASVNDSGGSELGDLAGALRGRQSGREAVDGPEINVCSSWAGISINLTQDQTEARFQCGPKTVLAPLQNPDEKVYLEEDCRSATLLKDAVPGAEWAAIDETKGAYKLTLPPHREKAETLYYRCKSEALIVAEISLIWFIKQYHEASEEARKKILETLSRYYDLVRVITLVIAGIIERKVKIIKAIKALLQLANQTVHDLLEKEEVVQAIEDLYNYIKQHIPEIDKHLKAIVEAIKGLVDYVKNLISQKLAERWELITELLKNVADATGVTCKVKIVAKEEPLAGDPGNEKTCSDAKHPVYIKLGKGEREAVFKCGDGLTTLEPSQNTDKPKFCESIDCNDTAELETTFPGAYWDERNKKANIYRLVIPTVSRKDTRMYYKCKGTSDSADPCTVLINVKSTETDDDEEEDVQECTVGTEKKVTLSPTDTVKFKCNLGTVVHPPFSSGSPKVFDDSDGSCSAQASLTSLVDASLTEDSSHGKYTMYTMNLNARPAETKNLCIQCSSGKQNCKMRIHVPSTDSTSSGPGSLSGFLSSVVGLVVCAGFFLVY</sequence>
<gene>
    <name evidence="3" type="ORF">TGDOM2_251962</name>
</gene>
<feature type="signal peptide" evidence="1">
    <location>
        <begin position="1"/>
        <end position="29"/>
    </location>
</feature>
<evidence type="ECO:0000313" key="3">
    <source>
        <dbReference type="EMBL" id="KFG34707.1"/>
    </source>
</evidence>
<dbReference type="Proteomes" id="UP000028837">
    <property type="component" value="Unassembled WGS sequence"/>
</dbReference>
<dbReference type="VEuPathDB" id="ToxoDB:TGDOM2_251962"/>
<protein>
    <submittedName>
        <fullName evidence="3">SAG-related sequence SRS59K</fullName>
    </submittedName>
</protein>
<dbReference type="AlphaFoldDB" id="A0A086JRD9"/>
<feature type="domain" description="SRS" evidence="2">
    <location>
        <begin position="68"/>
        <end position="153"/>
    </location>
</feature>
<feature type="chain" id="PRO_5001808555" evidence="1">
    <location>
        <begin position="30"/>
        <end position="575"/>
    </location>
</feature>
<accession>A0A086JRD9</accession>
<evidence type="ECO:0000256" key="1">
    <source>
        <dbReference type="SAM" id="SignalP"/>
    </source>
</evidence>
<evidence type="ECO:0000313" key="4">
    <source>
        <dbReference type="Proteomes" id="UP000028837"/>
    </source>
</evidence>
<name>A0A086JRD9_TOXGO</name>
<organism evidence="3 4">
    <name type="scientific">Toxoplasma gondii GAB2-2007-GAL-DOM2</name>
    <dbReference type="NCBI Taxonomy" id="1130820"/>
    <lineage>
        <taxon>Eukaryota</taxon>
        <taxon>Sar</taxon>
        <taxon>Alveolata</taxon>
        <taxon>Apicomplexa</taxon>
        <taxon>Conoidasida</taxon>
        <taxon>Coccidia</taxon>
        <taxon>Eucoccidiorida</taxon>
        <taxon>Eimeriorina</taxon>
        <taxon>Sarcocystidae</taxon>
        <taxon>Toxoplasma</taxon>
    </lineage>
</organism>
<dbReference type="SUPFAM" id="SSF74877">
    <property type="entry name" value="Major surface antigen p30, SAG1"/>
    <property type="match status" value="1"/>
</dbReference>
<dbReference type="InterPro" id="IPR036755">
    <property type="entry name" value="SRS_dom_sf"/>
</dbReference>
<feature type="domain" description="SRS" evidence="2">
    <location>
        <begin position="444"/>
        <end position="542"/>
    </location>
</feature>
<dbReference type="OrthoDB" id="10456022at2759"/>
<evidence type="ECO:0000259" key="2">
    <source>
        <dbReference type="Pfam" id="PF04092"/>
    </source>
</evidence>
<proteinExistence type="predicted"/>
<dbReference type="Pfam" id="PF04092">
    <property type="entry name" value="SAG"/>
    <property type="match status" value="3"/>
</dbReference>
<dbReference type="InterPro" id="IPR007226">
    <property type="entry name" value="SRS_dom"/>
</dbReference>
<dbReference type="Gene3D" id="2.60.40.1320">
    <property type="entry name" value="SRS domain"/>
    <property type="match status" value="3"/>
</dbReference>
<keyword evidence="1" id="KW-0732">Signal</keyword>
<dbReference type="GO" id="GO:0016020">
    <property type="term" value="C:membrane"/>
    <property type="evidence" value="ECO:0007669"/>
    <property type="project" value="InterPro"/>
</dbReference>